<evidence type="ECO:0000313" key="1">
    <source>
        <dbReference type="EMBL" id="BAT58576.1"/>
    </source>
</evidence>
<protein>
    <submittedName>
        <fullName evidence="1">Uncharacterized protein</fullName>
    </submittedName>
</protein>
<keyword evidence="2" id="KW-1185">Reference proteome</keyword>
<evidence type="ECO:0000313" key="2">
    <source>
        <dbReference type="Proteomes" id="UP000236884"/>
    </source>
</evidence>
<dbReference type="RefSeq" id="WP_096352714.1">
    <property type="nucleotide sequence ID" value="NZ_AP014946.1"/>
</dbReference>
<accession>A0A0S3PRU8</accession>
<dbReference type="EMBL" id="AP014946">
    <property type="protein sequence ID" value="BAT58576.1"/>
    <property type="molecule type" value="Genomic_DNA"/>
</dbReference>
<dbReference type="AlphaFoldDB" id="A0A0S3PRU8"/>
<organism evidence="1 2">
    <name type="scientific">Variibacter gotjawalensis</name>
    <dbReference type="NCBI Taxonomy" id="1333996"/>
    <lineage>
        <taxon>Bacteria</taxon>
        <taxon>Pseudomonadati</taxon>
        <taxon>Pseudomonadota</taxon>
        <taxon>Alphaproteobacteria</taxon>
        <taxon>Hyphomicrobiales</taxon>
        <taxon>Nitrobacteraceae</taxon>
        <taxon>Variibacter</taxon>
    </lineage>
</organism>
<dbReference type="Proteomes" id="UP000236884">
    <property type="component" value="Chromosome"/>
</dbReference>
<name>A0A0S3PRU8_9BRAD</name>
<sequence length="61" mass="6766">MSDETDHMTAEKAATEANFCDAQAEIIDDVPEVAAIWRDLAERWRKLATRLGASIDGQANF</sequence>
<gene>
    <name evidence="1" type="ORF">GJW-30_1_01102</name>
</gene>
<proteinExistence type="predicted"/>
<dbReference type="KEGG" id="vgo:GJW-30_1_01102"/>
<reference evidence="1 2" key="1">
    <citation type="submission" date="2015-08" db="EMBL/GenBank/DDBJ databases">
        <title>Investigation of the bacterial diversity of lava forest soil.</title>
        <authorList>
            <person name="Lee J.S."/>
        </authorList>
    </citation>
    <scope>NUCLEOTIDE SEQUENCE [LARGE SCALE GENOMIC DNA]</scope>
    <source>
        <strain evidence="1 2">GJW-30</strain>
    </source>
</reference>